<sequence length="2363" mass="244301">MTMSIGLTLFLGNIGGKVGAIDGAIGASTSYASNDHIGTVTGTIQSITSAVGMIPGPLGGVGNAIAVGITIGKVGGTDKISWGDVLGVIGGVAGIVAATAAAPGVVALGTVISLGAGVASLTYTLANLPSNTQTVSASVGTTPDPLVKTIRYVDPLILDLDGDGLEITPLSQGILFDADGDTIKTGTAWASADDGILVWDRSGNGIIDSGKELFGDETVLANGQKAANGFAALAELDTGSVVDGVTVGAGDGVFDANDAQYANLRIWRDLNQDGISQADELQTLAEAGITSIKLASDRANTNYGDAILAQSGTFTRSDGSAGQAGSFILAQNNFVREFTPITISDAAKALPNLVGSGWVRDLREAATLDPELITLFNQVKDAPTRAGYKDAVADLLHVWGNESGYASASKQALDAGYGLILSDPLDAQEAGWMDMAVKASAADRNAYRATLSDTDRTKFDAMRERMVGGLEKIYAYEAFTGHTFLNWSQVQGDASNYTPRFVQAGRVPVEVWVPLSQIIYENRNGFMSSQPGYIRVNIPTPPSGTAHIDTLWNRLVDDVTSNWMPALRLSKYLDLVDLNIGADSISHDFSRLNAALDKASAADLHEGAMLVLDLYRLYGATLNGLGWNGVEQVRDLLQRAVSEAPVREAFSVTGFEVFAAAATSGTENNDAFAGDASANTFNAGAGNDLLDGQAGNDNLSGGAGDDVIYGGDGNDILQGNDGADTLDGGTGDDTLYGGAGNDTLDGGTGNDTLSGEGGNDTYLFGKGDGQDSINSDYDTSAGKLNVLQFKDGVSPSEVIVTRSGSDLVLSIAGTTDKITANMVFYWDDTANPYNPVQQVKFSDGTTWDLATIKAKALIGDDSAQTLVGYTEADTINALGGNDNVYGQGGDDVLDGGAGNDTIYGGEGNDTLRGGADNDNLYGGNGNDVLDGGTGNDTLSGEGGNDTYLFGKGDGQDFINSDYDTSAGKLNVLQFKDGVSPSEVIVTRSGSDLVLSIAGTTDKITANMVFYWDDTANPYNPVQQVKFSDGTTWDLATIKAKALIGDDSAQTLVGYTEADTINALGGNDNVYGQGGDDVLDGGAGNDTIYGGEGNDTLRGGADNDNLYGGNGNDVLDGGAGNDTLSGEGGNDTYLFGKADGQDFINSDYDTSAGKLNVLQFKDGVSPSEVIVTRSGSDLVLSIAGTTDKITANMVFYWDDTANPYNPVQQVKFSDGTVWTTADLQARASGGTDGADTLTGSSGPDIIYALGGNDNLSGQGGDDVLDGGAGNDTIYGGEGNDVLRGGADNDNLYGGNGNDTLDGGTGNDTLSGEGGNDTYLFGKGDGQDFINSDYDTSAGKLNVLQFKDGVSPSEVIVTRSGSDLVLSIAGTTDKITANMVFYWDDTANPYNPVQQVKFSDGTTWDLATIKAKALIGDDSAQTLVGYTEADTINALGGNDNVYGQGGDDVLDGGAGNDTIYGGEGNDTLRGGADNDNLYGGNGNDTLDGGTGNDTLSGEGGNDTYLFGKGDGQDFINSDYDTSAGKLNVLQFKDGVSPSEVIVTRSGSDLVLSIAGTTDKITANMVFYWDDTANPYNPVQQVKFSDGTTWDLATIKAKALIGDDSAQTLVGYTEADTINALGGNDNVYGQGGDDVLDGGAGNDTIYGGEGNDTLRGGADNDNLYGGNGNDVLDGGAGNDTLSGEGGNDTYLFGKGDGQDFINSDYDTAAGKLNVLQFKDGVSPSEVVVTRSGSDLVLSIAGTTDKITANMVFYWDDTANPYNPMQQVKFSDGTTWDLATIKAKALIGDDSAQTLVGYTEADTINALGGNDNVYGQGGDDVLDGGAGNDTIYGGEGNDTLRGGADNDNLYGGNGNDVLDGGAGNDTLSGEGGNDTYLFGKGDGQDFINSDYDTAAGKLNVLQFKDGVSPSEVVVTRSGSDLVLSIAGTTDKITANMVFYWDDTANPYNPVQQVKFSDGTTWDLATIKAKALIGDDSAQTLVGYTEADTINALGGNDNVYGQGGDDVLDGGAGNDTIYGGEGNDVLRGGADNDNLYGGNGNDTLDGGTGNDTLSGEGGNDTYLFGKGDGQDFINSDYDTAAGKLNVLQFKDGVSPSEVIVTRSGSDLVLSIAGTTDKITANMVFYWDDTANPYNPVQQVKFSDGTTWDLATIKAKALIGDDSAQTLVGYTEADTINALGGNDNVYGQGGDDVLDGGAGNDTIYGGEGNDVLRGGADNDNLYGGNGNDTLDGGTGNDYLSGENGSDTYLFNAGWGQDTVYNYDTSSGRSDIIAFGTGIAADQLWFRRVNSDLEVSMIGSTDKTTISNWYSGSAYHVNQFTTADGKQLLDTQVDSLVQAMASFSPPASGQTTLPQNYRDALEGVIAANWK</sequence>
<feature type="region of interest" description="Disordered" evidence="4">
    <location>
        <begin position="1284"/>
        <end position="1309"/>
    </location>
</feature>
<evidence type="ECO:0000313" key="7">
    <source>
        <dbReference type="Proteomes" id="UP000677898"/>
    </source>
</evidence>
<evidence type="ECO:0000256" key="1">
    <source>
        <dbReference type="ARBA" id="ARBA00004613"/>
    </source>
</evidence>
<dbReference type="Pfam" id="PF00353">
    <property type="entry name" value="HemolysinCabind"/>
    <property type="match status" value="18"/>
</dbReference>
<dbReference type="Pfam" id="PF06594">
    <property type="entry name" value="HCBP_related"/>
    <property type="match status" value="9"/>
</dbReference>
<dbReference type="PRINTS" id="PR00313">
    <property type="entry name" value="CABNDNGRPT"/>
</dbReference>
<dbReference type="PANTHER" id="PTHR38340:SF1">
    <property type="entry name" value="S-LAYER PROTEIN"/>
    <property type="match status" value="1"/>
</dbReference>
<feature type="domain" description="Haemolysin-type calcium binding-related" evidence="5">
    <location>
        <begin position="1731"/>
        <end position="1776"/>
    </location>
</feature>
<feature type="domain" description="Haemolysin-type calcium binding-related" evidence="5">
    <location>
        <begin position="2101"/>
        <end position="2146"/>
    </location>
</feature>
<keyword evidence="3" id="KW-0106">Calcium</keyword>
<dbReference type="RefSeq" id="WP_211904099.1">
    <property type="nucleotide sequence ID" value="NZ_CP046729.1"/>
</dbReference>
<dbReference type="InterPro" id="IPR011049">
    <property type="entry name" value="Serralysin-like_metalloprot_C"/>
</dbReference>
<evidence type="ECO:0000259" key="5">
    <source>
        <dbReference type="Pfam" id="PF06594"/>
    </source>
</evidence>
<feature type="domain" description="Haemolysin-type calcium binding-related" evidence="5">
    <location>
        <begin position="2285"/>
        <end position="2321"/>
    </location>
</feature>
<feature type="domain" description="Haemolysin-type calcium binding-related" evidence="5">
    <location>
        <begin position="806"/>
        <end position="851"/>
    </location>
</feature>
<dbReference type="InterPro" id="IPR001343">
    <property type="entry name" value="Hemolysn_Ca-bd"/>
</dbReference>
<evidence type="ECO:0000313" key="6">
    <source>
        <dbReference type="EMBL" id="QUP55156.1"/>
    </source>
</evidence>
<dbReference type="EMBL" id="CP046729">
    <property type="protein sequence ID" value="QUP55156.1"/>
    <property type="molecule type" value="Genomic_DNA"/>
</dbReference>
<feature type="domain" description="Haemolysin-type calcium binding-related" evidence="5">
    <location>
        <begin position="1361"/>
        <end position="1406"/>
    </location>
</feature>
<keyword evidence="2" id="KW-0964">Secreted</keyword>
<organism evidence="6 7">
    <name type="scientific">Ralstonia syzygii</name>
    <dbReference type="NCBI Taxonomy" id="28097"/>
    <lineage>
        <taxon>Bacteria</taxon>
        <taxon>Pseudomonadati</taxon>
        <taxon>Pseudomonadota</taxon>
        <taxon>Betaproteobacteria</taxon>
        <taxon>Burkholderiales</taxon>
        <taxon>Burkholderiaceae</taxon>
        <taxon>Ralstonia</taxon>
        <taxon>Ralstonia solanacearum species complex</taxon>
    </lineage>
</organism>
<dbReference type="Gene3D" id="2.150.10.10">
    <property type="entry name" value="Serralysin-like metalloprotease, C-terminal"/>
    <property type="match status" value="12"/>
</dbReference>
<name>A0ABX7ZIC4_9RALS</name>
<feature type="domain" description="Haemolysin-type calcium binding-related" evidence="5">
    <location>
        <begin position="1176"/>
        <end position="1221"/>
    </location>
</feature>
<feature type="domain" description="Haemolysin-type calcium binding-related" evidence="5">
    <location>
        <begin position="1546"/>
        <end position="1591"/>
    </location>
</feature>
<reference evidence="6 7" key="1">
    <citation type="journal article" date="2021" name="Phytopathology">
        <title>Complete genome sequence of Ralstonia syzygii subsp. indonesiensis strain LLRS-1, isolated from wilted tobacco in China.</title>
        <authorList>
            <person name="Lu C.H."/>
            <person name="Li J.Y."/>
            <person name="Mi M.G."/>
            <person name="Lin Z.L."/>
            <person name="Jiang N."/>
            <person name="Gai X."/>
            <person name="Ma J.H."/>
            <person name="Lei L.P."/>
            <person name="Xia Z.Y."/>
        </authorList>
    </citation>
    <scope>NUCLEOTIDE SEQUENCE [LARGE SCALE GENOMIC DNA]</scope>
    <source>
        <strain evidence="6 7">LLRS-1</strain>
    </source>
</reference>
<dbReference type="PROSITE" id="PS00330">
    <property type="entry name" value="HEMOLYSIN_CALCIUM"/>
    <property type="match status" value="12"/>
</dbReference>
<feature type="domain" description="Haemolysin-type calcium binding-related" evidence="5">
    <location>
        <begin position="1916"/>
        <end position="1961"/>
    </location>
</feature>
<proteinExistence type="predicted"/>
<evidence type="ECO:0000256" key="4">
    <source>
        <dbReference type="SAM" id="MobiDB-lite"/>
    </source>
</evidence>
<feature type="compositionally biased region" description="Low complexity" evidence="4">
    <location>
        <begin position="721"/>
        <end position="754"/>
    </location>
</feature>
<evidence type="ECO:0000256" key="3">
    <source>
        <dbReference type="ARBA" id="ARBA00022837"/>
    </source>
</evidence>
<feature type="domain" description="Haemolysin-type calcium binding-related" evidence="5">
    <location>
        <begin position="991"/>
        <end position="1036"/>
    </location>
</feature>
<protein>
    <submittedName>
        <fullName evidence="6">Calcium-binding protein</fullName>
    </submittedName>
</protein>
<feature type="region of interest" description="Disordered" evidence="4">
    <location>
        <begin position="2024"/>
        <end position="2047"/>
    </location>
</feature>
<dbReference type="Proteomes" id="UP000677898">
    <property type="component" value="Chromosome"/>
</dbReference>
<dbReference type="PANTHER" id="PTHR38340">
    <property type="entry name" value="S-LAYER PROTEIN"/>
    <property type="match status" value="1"/>
</dbReference>
<accession>A0ABX7ZIC4</accession>
<dbReference type="InterPro" id="IPR018511">
    <property type="entry name" value="Hemolysin-typ_Ca-bd_CS"/>
</dbReference>
<evidence type="ECO:0000256" key="2">
    <source>
        <dbReference type="ARBA" id="ARBA00022525"/>
    </source>
</evidence>
<gene>
    <name evidence="6" type="ORF">GO998_16120</name>
</gene>
<dbReference type="InterPro" id="IPR050557">
    <property type="entry name" value="RTX_toxin/Mannuronan_C5-epim"/>
</dbReference>
<feature type="region of interest" description="Disordered" evidence="4">
    <location>
        <begin position="719"/>
        <end position="761"/>
    </location>
</feature>
<dbReference type="InterPro" id="IPR010566">
    <property type="entry name" value="Haemolys_ca-bd"/>
</dbReference>
<keyword evidence="7" id="KW-1185">Reference proteome</keyword>
<dbReference type="SUPFAM" id="SSF51120">
    <property type="entry name" value="beta-Roll"/>
    <property type="match status" value="9"/>
</dbReference>
<comment type="subcellular location">
    <subcellularLocation>
        <location evidence="1">Secreted</location>
    </subcellularLocation>
</comment>